<organism evidence="3 4">
    <name type="scientific">Pseudomonas asplenii</name>
    <dbReference type="NCBI Taxonomy" id="53407"/>
    <lineage>
        <taxon>Bacteria</taxon>
        <taxon>Pseudomonadati</taxon>
        <taxon>Pseudomonadota</taxon>
        <taxon>Gammaproteobacteria</taxon>
        <taxon>Pseudomonadales</taxon>
        <taxon>Pseudomonadaceae</taxon>
        <taxon>Pseudomonas</taxon>
    </lineage>
</organism>
<evidence type="ECO:0000256" key="1">
    <source>
        <dbReference type="SAM" id="SignalP"/>
    </source>
</evidence>
<dbReference type="PANTHER" id="PTHR38834">
    <property type="entry name" value="PERIPLASMIC SUBSTRATE BINDING PROTEIN FAMILY 3"/>
    <property type="match status" value="1"/>
</dbReference>
<sequence length="265" mass="29601" precursor="true">MTSAELERPAMEPAPRPSTARPWLARLCLSVSLLTAQAALAAPSPSPIDLYILDAPPLTFVDDSNGHGIVGDIAVQAIARTGHTAHIEALPWARAQRHVSDKQDLLIAPLTRTPEREDRFTWIAPIMSMDRAFFSLDKPVTSFDQARKTYRVIGVGLGSAQEEILRTQGFDKDQIYPLTIGDNPAQMLLMGRIDAWFNGVPESRYIWPKLSDRKLYMSPVMSSAQVYLACSKQCSADLVKRLRNAVEALRRDGTLERLRVRYMPE</sequence>
<reference evidence="3 4" key="1">
    <citation type="journal article" date="2015" name="PLoS ONE">
        <title>Rice-Infecting Pseudomonas Genomes Are Highly Accessorized and Harbor Multiple Putative Virulence Mechanisms to Cause Sheath Brown Rot.</title>
        <authorList>
            <person name="Quibod I.L."/>
            <person name="Grande G."/>
            <person name="Oreiro E.G."/>
            <person name="Borja F.N."/>
            <person name="Dossa G.S."/>
            <person name="Mauleon R."/>
            <person name="Cruz C.V."/>
            <person name="Oliva R."/>
        </authorList>
    </citation>
    <scope>NUCLEOTIDE SEQUENCE [LARGE SCALE GENOMIC DNA]</scope>
    <source>
        <strain evidence="3 4">IRRI 6609</strain>
    </source>
</reference>
<dbReference type="AlphaFoldDB" id="A0A0M9GCE7"/>
<feature type="signal peptide" evidence="1">
    <location>
        <begin position="1"/>
        <end position="41"/>
    </location>
</feature>
<dbReference type="SUPFAM" id="SSF53850">
    <property type="entry name" value="Periplasmic binding protein-like II"/>
    <property type="match status" value="1"/>
</dbReference>
<dbReference type="Proteomes" id="UP000037931">
    <property type="component" value="Unassembled WGS sequence"/>
</dbReference>
<protein>
    <submittedName>
        <fullName evidence="3">Periplasmic component of amino acid ABC-type transporter/signal transduction system</fullName>
    </submittedName>
</protein>
<dbReference type="EMBL" id="JSYZ01000028">
    <property type="protein sequence ID" value="KPA87551.1"/>
    <property type="molecule type" value="Genomic_DNA"/>
</dbReference>
<dbReference type="InterPro" id="IPR001638">
    <property type="entry name" value="Solute-binding_3/MltF_N"/>
</dbReference>
<gene>
    <name evidence="3" type="ORF">PF66_05934</name>
</gene>
<keyword evidence="4" id="KW-1185">Reference proteome</keyword>
<evidence type="ECO:0000313" key="3">
    <source>
        <dbReference type="EMBL" id="KPA87551.1"/>
    </source>
</evidence>
<keyword evidence="1" id="KW-0732">Signal</keyword>
<proteinExistence type="predicted"/>
<evidence type="ECO:0000313" key="4">
    <source>
        <dbReference type="Proteomes" id="UP000037931"/>
    </source>
</evidence>
<dbReference type="Pfam" id="PF00497">
    <property type="entry name" value="SBP_bac_3"/>
    <property type="match status" value="1"/>
</dbReference>
<feature type="chain" id="PRO_5005836174" evidence="1">
    <location>
        <begin position="42"/>
        <end position="265"/>
    </location>
</feature>
<evidence type="ECO:0000259" key="2">
    <source>
        <dbReference type="Pfam" id="PF00497"/>
    </source>
</evidence>
<dbReference type="STRING" id="50340.PF66_05934"/>
<feature type="domain" description="Solute-binding protein family 3/N-terminal" evidence="2">
    <location>
        <begin position="54"/>
        <end position="264"/>
    </location>
</feature>
<name>A0A0M9GCE7_9PSED</name>
<dbReference type="Gene3D" id="3.40.190.10">
    <property type="entry name" value="Periplasmic binding protein-like II"/>
    <property type="match status" value="2"/>
</dbReference>
<comment type="caution">
    <text evidence="3">The sequence shown here is derived from an EMBL/GenBank/DDBJ whole genome shotgun (WGS) entry which is preliminary data.</text>
</comment>
<dbReference type="PATRIC" id="fig|50340.43.peg.3652"/>
<accession>A0A0M9GCE7</accession>
<dbReference type="PANTHER" id="PTHR38834:SF3">
    <property type="entry name" value="SOLUTE-BINDING PROTEIN FAMILY 3_N-TERMINAL DOMAIN-CONTAINING PROTEIN"/>
    <property type="match status" value="1"/>
</dbReference>